<dbReference type="AlphaFoldDB" id="A0A0N5BE34"/>
<dbReference type="Proteomes" id="UP000046392">
    <property type="component" value="Unplaced"/>
</dbReference>
<accession>A0A0N5BE34</accession>
<organism evidence="1 2">
    <name type="scientific">Strongyloides papillosus</name>
    <name type="common">Intestinal threadworm</name>
    <dbReference type="NCBI Taxonomy" id="174720"/>
    <lineage>
        <taxon>Eukaryota</taxon>
        <taxon>Metazoa</taxon>
        <taxon>Ecdysozoa</taxon>
        <taxon>Nematoda</taxon>
        <taxon>Chromadorea</taxon>
        <taxon>Rhabditida</taxon>
        <taxon>Tylenchina</taxon>
        <taxon>Panagrolaimomorpha</taxon>
        <taxon>Strongyloidoidea</taxon>
        <taxon>Strongyloididae</taxon>
        <taxon>Strongyloides</taxon>
    </lineage>
</organism>
<evidence type="ECO:0000313" key="1">
    <source>
        <dbReference type="Proteomes" id="UP000046392"/>
    </source>
</evidence>
<dbReference type="WBParaSite" id="SPAL_0000426100.1">
    <property type="protein sequence ID" value="SPAL_0000426100.1"/>
    <property type="gene ID" value="SPAL_0000426100"/>
</dbReference>
<sequence length="108" mass="12760">MSSQYHRDKEYLFEIQLKLTDVIAKAGKAGNPIEKEILSHQALVGEMKDTIQLGFERKVAEYIYNLHHKLGYDKSHEIFNVKSYFLHHHRIDEEQFREIVGRSSCIRN</sequence>
<dbReference type="WBParaSite" id="SPAL_0001299700.1">
    <property type="protein sequence ID" value="SPAL_0001299700.1"/>
    <property type="gene ID" value="SPAL_0001299700"/>
</dbReference>
<protein>
    <submittedName>
        <fullName evidence="2 3">Transcriptional regulator</fullName>
    </submittedName>
</protein>
<evidence type="ECO:0000313" key="3">
    <source>
        <dbReference type="WBParaSite" id="SPAL_0001299700.1"/>
    </source>
</evidence>
<name>A0A0N5BE34_STREA</name>
<proteinExistence type="predicted"/>
<keyword evidence="1" id="KW-1185">Reference proteome</keyword>
<reference evidence="2 3" key="1">
    <citation type="submission" date="2017-02" db="UniProtKB">
        <authorList>
            <consortium name="WormBaseParasite"/>
        </authorList>
    </citation>
    <scope>IDENTIFICATION</scope>
</reference>
<evidence type="ECO:0000313" key="2">
    <source>
        <dbReference type="WBParaSite" id="SPAL_0000426100.1"/>
    </source>
</evidence>